<accession>A0ABU2SGY4</accession>
<dbReference type="EMBL" id="JAVRFI010000002">
    <property type="protein sequence ID" value="MDT0448232.1"/>
    <property type="molecule type" value="Genomic_DNA"/>
</dbReference>
<comment type="caution">
    <text evidence="2">The sequence shown here is derived from an EMBL/GenBank/DDBJ whole genome shotgun (WGS) entry which is preliminary data.</text>
</comment>
<dbReference type="SUPFAM" id="SSF51338">
    <property type="entry name" value="Composite domain of metallo-dependent hydrolases"/>
    <property type="match status" value="1"/>
</dbReference>
<dbReference type="Gene3D" id="3.20.20.140">
    <property type="entry name" value="Metal-dependent hydrolases"/>
    <property type="match status" value="1"/>
</dbReference>
<protein>
    <submittedName>
        <fullName evidence="2">Amidohydrolase</fullName>
        <ecNumber evidence="2">3.5.-.-</ecNumber>
    </submittedName>
</protein>
<dbReference type="Gene3D" id="3.10.310.70">
    <property type="match status" value="1"/>
</dbReference>
<dbReference type="Gene3D" id="2.30.40.10">
    <property type="entry name" value="Urease, subunit C, domain 1"/>
    <property type="match status" value="1"/>
</dbReference>
<dbReference type="EC" id="3.5.-.-" evidence="2"/>
<dbReference type="InterPro" id="IPR032466">
    <property type="entry name" value="Metal_Hydrolase"/>
</dbReference>
<dbReference type="Pfam" id="PF07969">
    <property type="entry name" value="Amidohydro_3"/>
    <property type="match status" value="1"/>
</dbReference>
<dbReference type="Proteomes" id="UP001180531">
    <property type="component" value="Unassembled WGS sequence"/>
</dbReference>
<dbReference type="GO" id="GO:0016787">
    <property type="term" value="F:hydrolase activity"/>
    <property type="evidence" value="ECO:0007669"/>
    <property type="project" value="UniProtKB-KW"/>
</dbReference>
<dbReference type="InterPro" id="IPR013108">
    <property type="entry name" value="Amidohydro_3"/>
</dbReference>
<dbReference type="InterPro" id="IPR033932">
    <property type="entry name" value="YtcJ-like"/>
</dbReference>
<keyword evidence="3" id="KW-1185">Reference proteome</keyword>
<sequence length="568" mass="59863">MPAAPADLVFVNGSVLTVDSRFTVASALAVTGGHISAVGDRAEVMAHAGPATRIIDLGGGTLLPGINDTHLHGCAFGLTRPPLSVDVSHPAVRSLTDVAEAVRKAAESAPAGEWITGHGWDAGYLAECVADPSRLPGRHDLDAVSPHHPVLLYSATGHATWVNSAALARAGVDRDTPVPPGGVIVTDAAGEPTGLLQEGAQDLVHEALPVLSPEVRADAIRATLRTLARLGITSYTEPGLGPGGDALMRGALAHSTLDVYRRLLADGELTARVGVLLLPTGMTSTAEDFVRTLSAMDEPPSTDPRRLAVLGVKLFADGIPVNKTAWMHEPYIGGGCGSLCVGGDTDEERVGQIAEMIRYTHAAGYQAGVHVTGDRAIDTVVDAFAAAAAERPRPDARHYVIHGDFLTARSMRTLARHGFGVNMNPTIKWTVADLEEEFVGPQRAGYEWPYRDAIDAGVTVTSGSDAPVTLPDWRQGVSTMMLRESRASGRVSGPDQRIRLAEALRTYTSDAAWQDFAEDWKGTLEVGKVADLCVLADDLLATDPHDIPAIPVVFTVVGGDIVHDELTV</sequence>
<gene>
    <name evidence="2" type="ORF">RM609_03820</name>
</gene>
<organism evidence="2 3">
    <name type="scientific">Streptomyces hesseae</name>
    <dbReference type="NCBI Taxonomy" id="3075519"/>
    <lineage>
        <taxon>Bacteria</taxon>
        <taxon>Bacillati</taxon>
        <taxon>Actinomycetota</taxon>
        <taxon>Actinomycetes</taxon>
        <taxon>Kitasatosporales</taxon>
        <taxon>Streptomycetaceae</taxon>
        <taxon>Streptomyces</taxon>
    </lineage>
</organism>
<dbReference type="RefSeq" id="WP_311607918.1">
    <property type="nucleotide sequence ID" value="NZ_JAVRFI010000002.1"/>
</dbReference>
<evidence type="ECO:0000313" key="3">
    <source>
        <dbReference type="Proteomes" id="UP001180531"/>
    </source>
</evidence>
<dbReference type="PANTHER" id="PTHR22642">
    <property type="entry name" value="IMIDAZOLONEPROPIONASE"/>
    <property type="match status" value="1"/>
</dbReference>
<feature type="domain" description="Amidohydrolase 3" evidence="1">
    <location>
        <begin position="53"/>
        <end position="563"/>
    </location>
</feature>
<evidence type="ECO:0000259" key="1">
    <source>
        <dbReference type="Pfam" id="PF07969"/>
    </source>
</evidence>
<dbReference type="InterPro" id="IPR011059">
    <property type="entry name" value="Metal-dep_hydrolase_composite"/>
</dbReference>
<proteinExistence type="predicted"/>
<reference evidence="2" key="1">
    <citation type="submission" date="2024-05" db="EMBL/GenBank/DDBJ databases">
        <title>30 novel species of actinomycetes from the DSMZ collection.</title>
        <authorList>
            <person name="Nouioui I."/>
        </authorList>
    </citation>
    <scope>NUCLEOTIDE SEQUENCE</scope>
    <source>
        <strain evidence="2">DSM 40473</strain>
    </source>
</reference>
<name>A0ABU2SGY4_9ACTN</name>
<dbReference type="CDD" id="cd01300">
    <property type="entry name" value="YtcJ_like"/>
    <property type="match status" value="1"/>
</dbReference>
<dbReference type="PANTHER" id="PTHR22642:SF2">
    <property type="entry name" value="PROTEIN LONG AFTER FAR-RED 3"/>
    <property type="match status" value="1"/>
</dbReference>
<dbReference type="SUPFAM" id="SSF51556">
    <property type="entry name" value="Metallo-dependent hydrolases"/>
    <property type="match status" value="1"/>
</dbReference>
<evidence type="ECO:0000313" key="2">
    <source>
        <dbReference type="EMBL" id="MDT0448232.1"/>
    </source>
</evidence>
<keyword evidence="2" id="KW-0378">Hydrolase</keyword>